<evidence type="ECO:0000313" key="23">
    <source>
        <dbReference type="Proteomes" id="UP001058974"/>
    </source>
</evidence>
<dbReference type="PROSITE" id="PS51393">
    <property type="entry name" value="LIPOXYGENASE_3"/>
    <property type="match status" value="1"/>
</dbReference>
<dbReference type="InterPro" id="IPR036226">
    <property type="entry name" value="LipOase_C_sf"/>
</dbReference>
<dbReference type="Pfam" id="PF01477">
    <property type="entry name" value="PLAT"/>
    <property type="match status" value="1"/>
</dbReference>
<dbReference type="GO" id="GO:1990136">
    <property type="term" value="F:linoleate 9S-lipoxygenase activity"/>
    <property type="evidence" value="ECO:0007669"/>
    <property type="project" value="UniProtKB-EC"/>
</dbReference>
<feature type="domain" description="Lipoxygenase" evidence="21">
    <location>
        <begin position="176"/>
        <end position="868"/>
    </location>
</feature>
<evidence type="ECO:0000259" key="20">
    <source>
        <dbReference type="PROSITE" id="PS50095"/>
    </source>
</evidence>
<comment type="caution">
    <text evidence="16">Lacks conserved residue(s) required for the propagation of feature annotation.</text>
</comment>
<evidence type="ECO:0000256" key="18">
    <source>
        <dbReference type="RuleBase" id="RU003975"/>
    </source>
</evidence>
<keyword evidence="9 17" id="KW-0223">Dioxygenase</keyword>
<accession>A0A9D4XP66</accession>
<name>A0A9D4XP66_PEA</name>
<evidence type="ECO:0000256" key="2">
    <source>
        <dbReference type="ARBA" id="ARBA00004496"/>
    </source>
</evidence>
<feature type="region of interest" description="Disordered" evidence="19">
    <location>
        <begin position="238"/>
        <end position="263"/>
    </location>
</feature>
<dbReference type="PROSITE" id="PS50095">
    <property type="entry name" value="PLAT"/>
    <property type="match status" value="1"/>
</dbReference>
<dbReference type="EMBL" id="JAMSHJ010000004">
    <property type="protein sequence ID" value="KAI5422515.1"/>
    <property type="molecule type" value="Genomic_DNA"/>
</dbReference>
<dbReference type="PRINTS" id="PR00087">
    <property type="entry name" value="LIPOXYGENASE"/>
</dbReference>
<dbReference type="GO" id="GO:0034440">
    <property type="term" value="P:lipid oxidation"/>
    <property type="evidence" value="ECO:0007669"/>
    <property type="project" value="InterPro"/>
</dbReference>
<keyword evidence="6 17" id="KW-0479">Metal-binding</keyword>
<dbReference type="Gene3D" id="4.10.372.10">
    <property type="entry name" value="Lipoxygenase-1, Domain 3"/>
    <property type="match status" value="1"/>
</dbReference>
<dbReference type="PROSITE" id="PS00711">
    <property type="entry name" value="LIPOXYGENASE_1"/>
    <property type="match status" value="1"/>
</dbReference>
<dbReference type="InterPro" id="IPR001024">
    <property type="entry name" value="PLAT/LH2_dom"/>
</dbReference>
<dbReference type="PANTHER" id="PTHR11771">
    <property type="entry name" value="LIPOXYGENASE"/>
    <property type="match status" value="1"/>
</dbReference>
<dbReference type="GO" id="GO:0006633">
    <property type="term" value="P:fatty acid biosynthetic process"/>
    <property type="evidence" value="ECO:0007669"/>
    <property type="project" value="UniProtKB-KW"/>
</dbReference>
<feature type="domain" description="PLAT" evidence="20">
    <location>
        <begin position="51"/>
        <end position="173"/>
    </location>
</feature>
<dbReference type="InterPro" id="IPR013819">
    <property type="entry name" value="LipOase_C"/>
</dbReference>
<evidence type="ECO:0000256" key="10">
    <source>
        <dbReference type="ARBA" id="ARBA00023002"/>
    </source>
</evidence>
<evidence type="ECO:0000256" key="1">
    <source>
        <dbReference type="ARBA" id="ARBA00001962"/>
    </source>
</evidence>
<dbReference type="GO" id="GO:0005506">
    <property type="term" value="F:iron ion binding"/>
    <property type="evidence" value="ECO:0007669"/>
    <property type="project" value="UniProtKB-ARBA"/>
</dbReference>
<evidence type="ECO:0000256" key="12">
    <source>
        <dbReference type="ARBA" id="ARBA00023098"/>
    </source>
</evidence>
<comment type="catalytic activity">
    <reaction evidence="14">
        <text>(9Z,12Z)-octadecadienoate + O2 = (9S)-hydroperoxy-(10E,12Z)-octadecadienoate</text>
        <dbReference type="Rhea" id="RHEA:30291"/>
        <dbReference type="ChEBI" id="CHEBI:15379"/>
        <dbReference type="ChEBI" id="CHEBI:30245"/>
        <dbReference type="ChEBI" id="CHEBI:60955"/>
        <dbReference type="EC" id="1.13.11.58"/>
    </reaction>
</comment>
<comment type="pathway">
    <text evidence="18">Lipid metabolism; oxylipin biosynthesis.</text>
</comment>
<dbReference type="InterPro" id="IPR020834">
    <property type="entry name" value="LipOase_CS"/>
</dbReference>
<evidence type="ECO:0000256" key="19">
    <source>
        <dbReference type="SAM" id="MobiDB-lite"/>
    </source>
</evidence>
<evidence type="ECO:0000256" key="14">
    <source>
        <dbReference type="ARBA" id="ARBA00036508"/>
    </source>
</evidence>
<dbReference type="EC" id="1.13.11.-" evidence="18"/>
<dbReference type="SUPFAM" id="SSF48484">
    <property type="entry name" value="Lipoxigenase"/>
    <property type="match status" value="1"/>
</dbReference>
<keyword evidence="4" id="KW-0963">Cytoplasm</keyword>
<dbReference type="FunFam" id="3.10.450.60:FF:000002">
    <property type="entry name" value="Lipoxygenase"/>
    <property type="match status" value="1"/>
</dbReference>
<dbReference type="FunFam" id="1.20.245.10:FF:000002">
    <property type="entry name" value="Lipoxygenase"/>
    <property type="match status" value="1"/>
</dbReference>
<evidence type="ECO:0000259" key="21">
    <source>
        <dbReference type="PROSITE" id="PS51393"/>
    </source>
</evidence>
<dbReference type="AlphaFoldDB" id="A0A9D4XP66"/>
<sequence length="868" mass="97432">MFSGVAGIINRGQKLKGTVVLMQKNVLDINALTAIKSPTGIVTGAFGAIGGAIGTVVDTATSFIGRSVALKLISATSADGSGKGKVGKQTFLEGLLTSILTLGAGQSAYTIHFEWNSDMGIPGAFYIENFMQHEFFLVSLTLEDIPNHGSIHFVCNSWIYNDKKYKSDRIFFANKTYLPNETPAPLVYYRQEELKTLRGDGTGERKEWDRIYDYDVYNDLGAPDQKATLARPVLGGSSILPYPRRGRTGRKPAKKDPNSESRSNFVYLPRDESFGHLKSSDFLAYILKSASQNLIPQLRSVVTLQLKQPEFNTFEDVRSLYEGGIKVPTNFLSDISPIPLFKEIFRSDGAAALKFSKPKVVQVDHSAWMTDEEFAREMIAGVNPHIIKKLVEFPARSKLDTQLYGDNTSTVTKGHLEPNMGGVTVEQAIQNHRLYILDHHDTVFPYLRKINATDTKAYATRTFLFLQNDGTLKPLAIELSKPRPQDDSYGPISEVYLPASEGVEGSIWLLAKAYVVVNDSCYHQLVSHWLNTHAVVEPFIIATNRHLSVVHPVHKLLLPHYRDTMNINSLARNVLVNAEGIIESTFLWGGYSLELSAVVYRDWVFTDQGLPNDLLKRGVAVVDPASPHGIRLLIEDYPYASDGLEIWAAIKSWVEEYVNFYYKSDEAIAQDAELQAFWKELVEVGHGDLKSATWWFKMQTRAELIEACTILIWIASALHAAVNFGQYPYGGYILNRPTKSRRFMPEKGSPEYDELAKDYQKGYLRTITPKNDTLTDLTIIEVLSRHASDEQYLGQRIEGDLWTSDSQPIEAYKKFGKKLAEIEQKLVQRNNDESLRNRYGPVKMPYTLLYPSSEEGLTFRGIPNSVSI</sequence>
<dbReference type="InterPro" id="IPR020833">
    <property type="entry name" value="LipOase_Fe_BS"/>
</dbReference>
<dbReference type="FunFam" id="4.10.375.10:FF:000001">
    <property type="entry name" value="Lipoxygenase"/>
    <property type="match status" value="1"/>
</dbReference>
<comment type="cofactor">
    <cofactor evidence="1 17">
        <name>Fe cation</name>
        <dbReference type="ChEBI" id="CHEBI:24875"/>
    </cofactor>
</comment>
<dbReference type="Gene3D" id="4.10.375.10">
    <property type="entry name" value="Lipoxygenase-1, Domain 2"/>
    <property type="match status" value="1"/>
</dbReference>
<dbReference type="Gramene" id="Psat04G0581600-T1">
    <property type="protein sequence ID" value="KAI5422515.1"/>
    <property type="gene ID" value="KIW84_045816"/>
</dbReference>
<dbReference type="GO" id="GO:0031408">
    <property type="term" value="P:oxylipin biosynthetic process"/>
    <property type="evidence" value="ECO:0007669"/>
    <property type="project" value="UniProtKB-UniRule"/>
</dbReference>
<reference evidence="22 23" key="1">
    <citation type="journal article" date="2022" name="Nat. Genet.">
        <title>Improved pea reference genome and pan-genome highlight genomic features and evolutionary characteristics.</title>
        <authorList>
            <person name="Yang T."/>
            <person name="Liu R."/>
            <person name="Luo Y."/>
            <person name="Hu S."/>
            <person name="Wang D."/>
            <person name="Wang C."/>
            <person name="Pandey M.K."/>
            <person name="Ge S."/>
            <person name="Xu Q."/>
            <person name="Li N."/>
            <person name="Li G."/>
            <person name="Huang Y."/>
            <person name="Saxena R.K."/>
            <person name="Ji Y."/>
            <person name="Li M."/>
            <person name="Yan X."/>
            <person name="He Y."/>
            <person name="Liu Y."/>
            <person name="Wang X."/>
            <person name="Xiang C."/>
            <person name="Varshney R.K."/>
            <person name="Ding H."/>
            <person name="Gao S."/>
            <person name="Zong X."/>
        </authorList>
    </citation>
    <scope>NUCLEOTIDE SEQUENCE [LARGE SCALE GENOMIC DNA]</scope>
    <source>
        <strain evidence="22 23">cv. Zhongwan 6</strain>
    </source>
</reference>
<dbReference type="OrthoDB" id="407298at2759"/>
<keyword evidence="23" id="KW-1185">Reference proteome</keyword>
<evidence type="ECO:0000256" key="11">
    <source>
        <dbReference type="ARBA" id="ARBA00023004"/>
    </source>
</evidence>
<keyword evidence="13 18" id="KW-0275">Fatty acid biosynthesis</keyword>
<evidence type="ECO:0000256" key="7">
    <source>
        <dbReference type="ARBA" id="ARBA00022767"/>
    </source>
</evidence>
<gene>
    <name evidence="22" type="ORF">KIW84_045816</name>
</gene>
<dbReference type="InterPro" id="IPR000907">
    <property type="entry name" value="LipOase"/>
</dbReference>
<comment type="function">
    <text evidence="15">Plant lipoxygenase may be involved in a number of diverse aspects of plant physiology including growth and development, pest resistance, and senescence or responses to wounding. It catalyzes the hydroperoxidation of lipids containing a cis,cis-1,4-pentadiene structure.</text>
</comment>
<evidence type="ECO:0000256" key="8">
    <source>
        <dbReference type="ARBA" id="ARBA00022832"/>
    </source>
</evidence>
<evidence type="ECO:0000256" key="3">
    <source>
        <dbReference type="ARBA" id="ARBA00009419"/>
    </source>
</evidence>
<protein>
    <recommendedName>
        <fullName evidence="18">Lipoxygenase</fullName>
        <ecNumber evidence="18">1.13.11.-</ecNumber>
    </recommendedName>
</protein>
<dbReference type="Gene3D" id="2.60.60.20">
    <property type="entry name" value="PLAT/LH2 domain"/>
    <property type="match status" value="1"/>
</dbReference>
<keyword evidence="12" id="KW-0443">Lipid metabolism</keyword>
<dbReference type="CDD" id="cd01751">
    <property type="entry name" value="PLAT_LH2"/>
    <property type="match status" value="1"/>
</dbReference>
<dbReference type="Pfam" id="PF00305">
    <property type="entry name" value="Lipoxygenase"/>
    <property type="match status" value="1"/>
</dbReference>
<comment type="similarity">
    <text evidence="3 17">Belongs to the lipoxygenase family.</text>
</comment>
<evidence type="ECO:0000256" key="4">
    <source>
        <dbReference type="ARBA" id="ARBA00022490"/>
    </source>
</evidence>
<dbReference type="InterPro" id="IPR001246">
    <property type="entry name" value="LipOase_plant"/>
</dbReference>
<proteinExistence type="inferred from homology"/>
<comment type="caution">
    <text evidence="22">The sequence shown here is derived from an EMBL/GenBank/DDBJ whole genome shotgun (WGS) entry which is preliminary data.</text>
</comment>
<feature type="compositionally biased region" description="Basic residues" evidence="19">
    <location>
        <begin position="244"/>
        <end position="253"/>
    </location>
</feature>
<evidence type="ECO:0000256" key="9">
    <source>
        <dbReference type="ARBA" id="ARBA00022964"/>
    </source>
</evidence>
<organism evidence="22 23">
    <name type="scientific">Pisum sativum</name>
    <name type="common">Garden pea</name>
    <name type="synonym">Lathyrus oleraceus</name>
    <dbReference type="NCBI Taxonomy" id="3888"/>
    <lineage>
        <taxon>Eukaryota</taxon>
        <taxon>Viridiplantae</taxon>
        <taxon>Streptophyta</taxon>
        <taxon>Embryophyta</taxon>
        <taxon>Tracheophyta</taxon>
        <taxon>Spermatophyta</taxon>
        <taxon>Magnoliopsida</taxon>
        <taxon>eudicotyledons</taxon>
        <taxon>Gunneridae</taxon>
        <taxon>Pentapetalae</taxon>
        <taxon>rosids</taxon>
        <taxon>fabids</taxon>
        <taxon>Fabales</taxon>
        <taxon>Fabaceae</taxon>
        <taxon>Papilionoideae</taxon>
        <taxon>50 kb inversion clade</taxon>
        <taxon>NPAAA clade</taxon>
        <taxon>Hologalegina</taxon>
        <taxon>IRL clade</taxon>
        <taxon>Fabeae</taxon>
        <taxon>Lathyrus</taxon>
    </lineage>
</organism>
<evidence type="ECO:0000256" key="16">
    <source>
        <dbReference type="PROSITE-ProRule" id="PRU00152"/>
    </source>
</evidence>
<keyword evidence="11 17" id="KW-0408">Iron</keyword>
<keyword evidence="10 17" id="KW-0560">Oxidoreductase</keyword>
<evidence type="ECO:0000256" key="6">
    <source>
        <dbReference type="ARBA" id="ARBA00022723"/>
    </source>
</evidence>
<dbReference type="InterPro" id="IPR027433">
    <property type="entry name" value="Lipoxygenase_dom_3"/>
</dbReference>
<dbReference type="InterPro" id="IPR036392">
    <property type="entry name" value="PLAT/LH2_dom_sf"/>
</dbReference>
<evidence type="ECO:0000313" key="22">
    <source>
        <dbReference type="EMBL" id="KAI5422515.1"/>
    </source>
</evidence>
<dbReference type="GO" id="GO:0005737">
    <property type="term" value="C:cytoplasm"/>
    <property type="evidence" value="ECO:0007669"/>
    <property type="project" value="UniProtKB-SubCell"/>
</dbReference>
<keyword evidence="8" id="KW-0276">Fatty acid metabolism</keyword>
<dbReference type="PROSITE" id="PS00081">
    <property type="entry name" value="LIPOXYGENASE_2"/>
    <property type="match status" value="1"/>
</dbReference>
<dbReference type="Proteomes" id="UP001058974">
    <property type="component" value="Chromosome 4"/>
</dbReference>
<dbReference type="InterPro" id="IPR042057">
    <property type="entry name" value="Lipoxy_PLAT/LH2"/>
</dbReference>
<dbReference type="SUPFAM" id="SSF49723">
    <property type="entry name" value="Lipase/lipooxygenase domain (PLAT/LH2 domain)"/>
    <property type="match status" value="1"/>
</dbReference>
<dbReference type="SMART" id="SM00308">
    <property type="entry name" value="LH2"/>
    <property type="match status" value="1"/>
</dbReference>
<evidence type="ECO:0000256" key="5">
    <source>
        <dbReference type="ARBA" id="ARBA00022516"/>
    </source>
</evidence>
<evidence type="ECO:0000256" key="15">
    <source>
        <dbReference type="ARBA" id="ARBA00055127"/>
    </source>
</evidence>
<keyword evidence="7 18" id="KW-0925">Oxylipin biosynthesis</keyword>
<dbReference type="Gene3D" id="1.20.245.10">
    <property type="entry name" value="Lipoxygenase-1, Domain 5"/>
    <property type="match status" value="1"/>
</dbReference>
<dbReference type="PRINTS" id="PR00468">
    <property type="entry name" value="PLTLPOXGNASE"/>
</dbReference>
<comment type="subcellular location">
    <subcellularLocation>
        <location evidence="2">Cytoplasm</location>
    </subcellularLocation>
</comment>
<evidence type="ECO:0000256" key="13">
    <source>
        <dbReference type="ARBA" id="ARBA00023160"/>
    </source>
</evidence>
<evidence type="ECO:0000256" key="17">
    <source>
        <dbReference type="RuleBase" id="RU003974"/>
    </source>
</evidence>
<keyword evidence="5 18" id="KW-0444">Lipid biosynthesis</keyword>
<dbReference type="Gene3D" id="3.10.450.60">
    <property type="match status" value="1"/>
</dbReference>